<dbReference type="GeneID" id="92099081"/>
<keyword evidence="1" id="KW-0548">Nucleotidyltransferase</keyword>
<proteinExistence type="inferred from homology"/>
<gene>
    <name evidence="3" type="ORF">PG994_014609</name>
</gene>
<dbReference type="EC" id="2.7.7.48" evidence="1"/>
<accession>A0ABR1T5A4</accession>
<evidence type="ECO:0000256" key="1">
    <source>
        <dbReference type="RuleBase" id="RU363098"/>
    </source>
</evidence>
<reference evidence="3 4" key="1">
    <citation type="submission" date="2023-01" db="EMBL/GenBank/DDBJ databases">
        <title>Analysis of 21 Apiospora genomes using comparative genomics revels a genus with tremendous synthesis potential of carbohydrate active enzymes and secondary metabolites.</title>
        <authorList>
            <person name="Sorensen T."/>
        </authorList>
    </citation>
    <scope>NUCLEOTIDE SEQUENCE [LARGE SCALE GENOMIC DNA]</scope>
    <source>
        <strain evidence="3 4">CBS 135458</strain>
    </source>
</reference>
<dbReference type="Proteomes" id="UP001480595">
    <property type="component" value="Unassembled WGS sequence"/>
</dbReference>
<comment type="caution">
    <text evidence="3">The sequence shown here is derived from an EMBL/GenBank/DDBJ whole genome shotgun (WGS) entry which is preliminary data.</text>
</comment>
<feature type="domain" description="RDRP core" evidence="2">
    <location>
        <begin position="64"/>
        <end position="483"/>
    </location>
</feature>
<evidence type="ECO:0000259" key="2">
    <source>
        <dbReference type="Pfam" id="PF05183"/>
    </source>
</evidence>
<name>A0ABR1T5A4_9PEZI</name>
<evidence type="ECO:0000313" key="3">
    <source>
        <dbReference type="EMBL" id="KAK8041602.1"/>
    </source>
</evidence>
<keyword evidence="1" id="KW-0694">RNA-binding</keyword>
<dbReference type="RefSeq" id="XP_066709147.1">
    <property type="nucleotide sequence ID" value="XM_066866018.1"/>
</dbReference>
<comment type="catalytic activity">
    <reaction evidence="1">
        <text>RNA(n) + a ribonucleoside 5'-triphosphate = RNA(n+1) + diphosphate</text>
        <dbReference type="Rhea" id="RHEA:21248"/>
        <dbReference type="Rhea" id="RHEA-COMP:14527"/>
        <dbReference type="Rhea" id="RHEA-COMP:17342"/>
        <dbReference type="ChEBI" id="CHEBI:33019"/>
        <dbReference type="ChEBI" id="CHEBI:61557"/>
        <dbReference type="ChEBI" id="CHEBI:140395"/>
        <dbReference type="EC" id="2.7.7.48"/>
    </reaction>
</comment>
<organism evidence="3 4">
    <name type="scientific">Apiospora phragmitis</name>
    <dbReference type="NCBI Taxonomy" id="2905665"/>
    <lineage>
        <taxon>Eukaryota</taxon>
        <taxon>Fungi</taxon>
        <taxon>Dikarya</taxon>
        <taxon>Ascomycota</taxon>
        <taxon>Pezizomycotina</taxon>
        <taxon>Sordariomycetes</taxon>
        <taxon>Xylariomycetidae</taxon>
        <taxon>Amphisphaeriales</taxon>
        <taxon>Apiosporaceae</taxon>
        <taxon>Apiospora</taxon>
    </lineage>
</organism>
<evidence type="ECO:0000313" key="4">
    <source>
        <dbReference type="Proteomes" id="UP001480595"/>
    </source>
</evidence>
<dbReference type="Pfam" id="PF05183">
    <property type="entry name" value="RdRP"/>
    <property type="match status" value="1"/>
</dbReference>
<keyword evidence="4" id="KW-1185">Reference proteome</keyword>
<sequence>MAPKARKLSSFEFILKDQVTLDDRDWEFNVPDLPSQKLLNEKGLVKIITLATKGSDQRMTLKLAAHEENRVTKGHPLDKFLLLSMGDFRPPPGLKPEANGIKPSAFREYNDYAVRLLRTGITLQGVTYHFFGHSNSQLKSRTCFLFAAPRDEIGRLVESLGDFGKMKTVAKKAKRIGLLFSTAQAALRVEERRCEDIPDIELNDYTFTDGCGLMAPRFAQDVARRLRLTFRDKRYSPSVFQIRYRGYKGVVTVDPTMRDGPIWLRFRKSMKKFNGGEVLAFSVVDYSKPYGFGYLNDEVVILLHSLGVSSETLRRKQHENLTFLAEATQNPHQAFRFLCYVGRPELAERALLDSLEAVRPQIAGLVHAEYDKMLNKRDEQRCRILVPQSRLLFGVCDAWDVLKEGECAVKITRDGDGLPYALKNTEVLVTRNPCLHPGDLQKFKVVENDALSHLVDCIVFPTRGRRPSADMMSGGDLDGDKCTLRAATT</sequence>
<comment type="similarity">
    <text evidence="1">Belongs to the RdRP family.</text>
</comment>
<keyword evidence="1" id="KW-0696">RNA-directed RNA polymerase</keyword>
<dbReference type="InterPro" id="IPR057596">
    <property type="entry name" value="RDRP_core"/>
</dbReference>
<dbReference type="EMBL" id="JAQQWL010000015">
    <property type="protein sequence ID" value="KAK8041602.1"/>
    <property type="molecule type" value="Genomic_DNA"/>
</dbReference>
<dbReference type="PANTHER" id="PTHR23079">
    <property type="entry name" value="RNA-DEPENDENT RNA POLYMERASE"/>
    <property type="match status" value="1"/>
</dbReference>
<keyword evidence="1" id="KW-0808">Transferase</keyword>
<dbReference type="PANTHER" id="PTHR23079:SF55">
    <property type="entry name" value="RNA-DIRECTED RNA POLYMERASE"/>
    <property type="match status" value="1"/>
</dbReference>
<protein>
    <recommendedName>
        <fullName evidence="1">RNA-dependent RNA polymerase</fullName>
        <ecNumber evidence="1">2.7.7.48</ecNumber>
    </recommendedName>
</protein>
<dbReference type="InterPro" id="IPR007855">
    <property type="entry name" value="RDRP"/>
</dbReference>